<dbReference type="SUPFAM" id="SSF103378">
    <property type="entry name" value="2-methylcitrate dehydratase PrpD"/>
    <property type="match status" value="1"/>
</dbReference>
<dbReference type="Pfam" id="PF19305">
    <property type="entry name" value="MmgE_PrpD_C"/>
    <property type="match status" value="1"/>
</dbReference>
<dbReference type="InterPro" id="IPR042188">
    <property type="entry name" value="MmgE/PrpD_sf_2"/>
</dbReference>
<accession>A0A2I8VFS8</accession>
<dbReference type="EMBL" id="CP026309">
    <property type="protein sequence ID" value="AUV80788.1"/>
    <property type="molecule type" value="Genomic_DNA"/>
</dbReference>
<feature type="domain" description="MmgE/PrpD C-terminal" evidence="3">
    <location>
        <begin position="273"/>
        <end position="437"/>
    </location>
</feature>
<dbReference type="KEGG" id="srub:C2R22_03230"/>
<dbReference type="InterPro" id="IPR045337">
    <property type="entry name" value="MmgE_PrpD_C"/>
</dbReference>
<proteinExistence type="inferred from homology"/>
<dbReference type="GeneID" id="35591069"/>
<name>A0A2I8VFS8_9EURY</name>
<feature type="domain" description="MmgE/PrpD N-terminal" evidence="2">
    <location>
        <begin position="5"/>
        <end position="253"/>
    </location>
</feature>
<sequence>MTIAREFAEYCVDLSVDDLHDETVEYTKGLLLDTLGTTVGGYHWSDSADVMVGAGRALHGTRGPEGTATVLATGDRLSPADAALVNGALSHSLDYDNRHSPGSLHIGSSVVTAALAAAETADADGETLLRALVAGYDVTARLGMACNPRSSHERGFHPTGTCGTFGATAAVGVVYGLASDELVSAFAVNGSQASGSYQCSITGGWNKRIHPGLAARNAFVAVALATNGFEGPPDPIEGDLGFLQAYADRPAPERATAGLGDVYEAARTKIKPYPVGTFAHVPLALLIDLATEEELAPDDVESIVVELPTSGAAMFGRSEGDAHPTSSAEAQFDMPFSAALAVVYREAGLSAFEAALSDDRPAAFDRVMDVTTTVASDELEAYLPELYPARVTVETATESYELFREWVQGEPDHPMTWDDLERKVADLVPALDADDRRRLVGRVRDLESTTGRELVDLLRTAG</sequence>
<evidence type="ECO:0000313" key="5">
    <source>
        <dbReference type="Proteomes" id="UP000236584"/>
    </source>
</evidence>
<dbReference type="Gene3D" id="3.30.1330.120">
    <property type="entry name" value="2-methylcitrate dehydratase PrpD"/>
    <property type="match status" value="1"/>
</dbReference>
<protein>
    <submittedName>
        <fullName evidence="4">MmgE/PrpD family protein</fullName>
    </submittedName>
</protein>
<dbReference type="GO" id="GO:0016829">
    <property type="term" value="F:lyase activity"/>
    <property type="evidence" value="ECO:0007669"/>
    <property type="project" value="InterPro"/>
</dbReference>
<dbReference type="PANTHER" id="PTHR16943">
    <property type="entry name" value="2-METHYLCITRATE DEHYDRATASE-RELATED"/>
    <property type="match status" value="1"/>
</dbReference>
<evidence type="ECO:0000259" key="3">
    <source>
        <dbReference type="Pfam" id="PF19305"/>
    </source>
</evidence>
<comment type="similarity">
    <text evidence="1">Belongs to the PrpD family.</text>
</comment>
<reference evidence="4 5" key="1">
    <citation type="submission" date="2018-01" db="EMBL/GenBank/DDBJ databases">
        <title>Complete genome sequence of Salinigranum rubrum GX10T, an extremely halophilic archaeon isolated from a marine solar saltern.</title>
        <authorList>
            <person name="Han S."/>
        </authorList>
    </citation>
    <scope>NUCLEOTIDE SEQUENCE [LARGE SCALE GENOMIC DNA]</scope>
    <source>
        <strain evidence="4 5">GX10</strain>
    </source>
</reference>
<evidence type="ECO:0000256" key="1">
    <source>
        <dbReference type="ARBA" id="ARBA00006174"/>
    </source>
</evidence>
<evidence type="ECO:0000313" key="4">
    <source>
        <dbReference type="EMBL" id="AUV80788.1"/>
    </source>
</evidence>
<dbReference type="InterPro" id="IPR045336">
    <property type="entry name" value="MmgE_PrpD_N"/>
</dbReference>
<dbReference type="Proteomes" id="UP000236584">
    <property type="component" value="Chromosome"/>
</dbReference>
<dbReference type="Gene3D" id="1.10.4100.10">
    <property type="entry name" value="2-methylcitrate dehydratase PrpD"/>
    <property type="match status" value="1"/>
</dbReference>
<dbReference type="RefSeq" id="WP_103424475.1">
    <property type="nucleotide sequence ID" value="NZ_CP026309.1"/>
</dbReference>
<organism evidence="4 5">
    <name type="scientific">Salinigranum rubrum</name>
    <dbReference type="NCBI Taxonomy" id="755307"/>
    <lineage>
        <taxon>Archaea</taxon>
        <taxon>Methanobacteriati</taxon>
        <taxon>Methanobacteriota</taxon>
        <taxon>Stenosarchaea group</taxon>
        <taxon>Halobacteria</taxon>
        <taxon>Halobacteriales</taxon>
        <taxon>Haloferacaceae</taxon>
        <taxon>Salinigranum</taxon>
    </lineage>
</organism>
<dbReference type="AlphaFoldDB" id="A0A2I8VFS8"/>
<dbReference type="InterPro" id="IPR042183">
    <property type="entry name" value="MmgE/PrpD_sf_1"/>
</dbReference>
<evidence type="ECO:0000259" key="2">
    <source>
        <dbReference type="Pfam" id="PF03972"/>
    </source>
</evidence>
<keyword evidence="5" id="KW-1185">Reference proteome</keyword>
<dbReference type="InterPro" id="IPR036148">
    <property type="entry name" value="MmgE/PrpD_sf"/>
</dbReference>
<dbReference type="PANTHER" id="PTHR16943:SF8">
    <property type="entry name" value="2-METHYLCITRATE DEHYDRATASE"/>
    <property type="match status" value="1"/>
</dbReference>
<dbReference type="Pfam" id="PF03972">
    <property type="entry name" value="MmgE_PrpD_N"/>
    <property type="match status" value="1"/>
</dbReference>
<dbReference type="OrthoDB" id="43639at2157"/>
<dbReference type="InterPro" id="IPR005656">
    <property type="entry name" value="MmgE_PrpD"/>
</dbReference>
<gene>
    <name evidence="4" type="ORF">C2R22_03230</name>
</gene>